<dbReference type="OMA" id="TGWTEDP"/>
<evidence type="ECO:0000256" key="1">
    <source>
        <dbReference type="ARBA" id="ARBA00004123"/>
    </source>
</evidence>
<feature type="region of interest" description="Disordered" evidence="9">
    <location>
        <begin position="281"/>
        <end position="402"/>
    </location>
</feature>
<dbReference type="OrthoDB" id="6159439at2759"/>
<evidence type="ECO:0000256" key="5">
    <source>
        <dbReference type="ARBA" id="ARBA00023163"/>
    </source>
</evidence>
<evidence type="ECO:0000313" key="11">
    <source>
        <dbReference type="EMBL" id="UJO12826.1"/>
    </source>
</evidence>
<dbReference type="InterPro" id="IPR017970">
    <property type="entry name" value="Homeobox_CS"/>
</dbReference>
<keyword evidence="4 7" id="KW-0371">Homeobox</keyword>
<reference evidence="11" key="1">
    <citation type="submission" date="2021-12" db="EMBL/GenBank/DDBJ databases">
        <authorList>
            <person name="Zaccaron A."/>
            <person name="Stergiopoulos I."/>
        </authorList>
    </citation>
    <scope>NUCLEOTIDE SEQUENCE</scope>
    <source>
        <strain evidence="11">Race5_Kim</strain>
    </source>
</reference>
<evidence type="ECO:0000256" key="6">
    <source>
        <dbReference type="ARBA" id="ARBA00023242"/>
    </source>
</evidence>
<dbReference type="PANTHER" id="PTHR45714">
    <property type="entry name" value="HOMEOBOX-LEUCINE ZIPPER PROTEIN HAT14"/>
    <property type="match status" value="1"/>
</dbReference>
<feature type="domain" description="Homeobox" evidence="10">
    <location>
        <begin position="54"/>
        <end position="108"/>
    </location>
</feature>
<feature type="compositionally biased region" description="Polar residues" evidence="9">
    <location>
        <begin position="489"/>
        <end position="498"/>
    </location>
</feature>
<organism evidence="11 12">
    <name type="scientific">Passalora fulva</name>
    <name type="common">Tomato leaf mold</name>
    <name type="synonym">Cladosporium fulvum</name>
    <dbReference type="NCBI Taxonomy" id="5499"/>
    <lineage>
        <taxon>Eukaryota</taxon>
        <taxon>Fungi</taxon>
        <taxon>Dikarya</taxon>
        <taxon>Ascomycota</taxon>
        <taxon>Pezizomycotina</taxon>
        <taxon>Dothideomycetes</taxon>
        <taxon>Dothideomycetidae</taxon>
        <taxon>Mycosphaerellales</taxon>
        <taxon>Mycosphaerellaceae</taxon>
        <taxon>Fulvia</taxon>
    </lineage>
</organism>
<dbReference type="GO" id="GO:0003677">
    <property type="term" value="F:DNA binding"/>
    <property type="evidence" value="ECO:0007669"/>
    <property type="project" value="UniProtKB-UniRule"/>
</dbReference>
<dbReference type="InterPro" id="IPR009057">
    <property type="entry name" value="Homeodomain-like_sf"/>
</dbReference>
<gene>
    <name evidence="11" type="ORF">CLAFUR5_00736</name>
</gene>
<feature type="DNA-binding region" description="Homeobox" evidence="7">
    <location>
        <begin position="56"/>
        <end position="109"/>
    </location>
</feature>
<dbReference type="Gene3D" id="1.10.10.60">
    <property type="entry name" value="Homeodomain-like"/>
    <property type="match status" value="1"/>
</dbReference>
<feature type="region of interest" description="Disordered" evidence="9">
    <location>
        <begin position="510"/>
        <end position="625"/>
    </location>
</feature>
<feature type="compositionally biased region" description="Polar residues" evidence="9">
    <location>
        <begin position="429"/>
        <end position="441"/>
    </location>
</feature>
<dbReference type="InterPro" id="IPR050762">
    <property type="entry name" value="HD-ZIP_Homeobox_LZ_Class_II"/>
</dbReference>
<keyword evidence="5" id="KW-0804">Transcription</keyword>
<feature type="compositionally biased region" description="Basic and acidic residues" evidence="9">
    <location>
        <begin position="843"/>
        <end position="854"/>
    </location>
</feature>
<keyword evidence="6 7" id="KW-0539">Nucleus</keyword>
<feature type="region of interest" description="Disordered" evidence="9">
    <location>
        <begin position="812"/>
        <end position="868"/>
    </location>
</feature>
<feature type="compositionally biased region" description="Low complexity" evidence="9">
    <location>
        <begin position="858"/>
        <end position="868"/>
    </location>
</feature>
<dbReference type="Proteomes" id="UP000756132">
    <property type="component" value="Chromosome 1"/>
</dbReference>
<comment type="subcellular location">
    <subcellularLocation>
        <location evidence="1 7 8">Nucleus</location>
    </subcellularLocation>
</comment>
<dbReference type="AlphaFoldDB" id="A0A9Q8P4H5"/>
<dbReference type="Pfam" id="PF00046">
    <property type="entry name" value="Homeodomain"/>
    <property type="match status" value="1"/>
</dbReference>
<feature type="compositionally biased region" description="Low complexity" evidence="9">
    <location>
        <begin position="577"/>
        <end position="591"/>
    </location>
</feature>
<evidence type="ECO:0000256" key="8">
    <source>
        <dbReference type="RuleBase" id="RU000682"/>
    </source>
</evidence>
<keyword evidence="12" id="KW-1185">Reference proteome</keyword>
<sequence length="868" mass="93909">MAFVAAEYIDAHHSHSHPHPHFQSQHGIPPDPSTQPGFYNPNASLAQQMSCDIKPRLTKEQHDILESHYQKQNKPNTNTKKGFAESLNVSLDKVNNWFQNRRAKSKQDAKKQLGAFGIYAQQQQQQQQQIGNLSYNSASNTETSPVFQPSADYYAMMQQFAADDQMPIDMPAGQTQQSQDQSTQALPFANGPGAHHHFSGTAVQRQTAADMFDSPQEMNRRTLTQEQFDALAQNGEMMHSSGHFDNLTHGFSGGFDAFGQAFPDKSPDDFQQQDAFAFPAPLGTPLSSNDSSVPSTISEHSMFPSSAAMQDQANLSATSSEWGDSRSSSVSLSQNHDHSLHQMAVPASQPMDTSSQWQPGQSVPVDPNALQQQFREASAQRQQQQTHAHAQGQSQVPTEQPLAWPSDEAFVRRDSQNGTMLAQQMSSFALQTPQPSQTATFKSPAPPSDHSGSIAARRQRPRPQQLGITSLRSQSYGGVAPPISPSHPAAQNLTASGQQLRRIRSSNVLHGGVSQGRVMKSTPGSAQRSPLAFTFGDSMNSPKAARHASTSSTGNLAPPTPLSPSELPNRPTFPPWQSSSGQYSSRQASISETDAEHGLSSMPSANASGQNVSSPPQTPMFHHHGQQFQPFNQCRVGGNAIIEHTPPQSAPAAQQTFPSSVFMAPQHNTYGHPYQQGYQTQHPPQQFMNVSVPEQQLAGPPASFAPAQHFAASASETQSAMPMAMPMQFANGVPIVNAQGTLTMGFPPQMPQMQFVQHPSQQGPPPQMQTSPQGGQYNFMAAPGMPAGMAVTAQMPKAPSQPASEFFVHEYSPPQDIKRSATPRKPQSDGPKNYTFANQGPEHFGKDRAKKGSIDKTASSSPASASSC</sequence>
<feature type="compositionally biased region" description="Polar residues" evidence="9">
    <location>
        <begin position="350"/>
        <end position="361"/>
    </location>
</feature>
<dbReference type="SUPFAM" id="SSF46689">
    <property type="entry name" value="Homeodomain-like"/>
    <property type="match status" value="1"/>
</dbReference>
<accession>A0A9Q8P4H5</accession>
<dbReference type="EMBL" id="CP090163">
    <property type="protein sequence ID" value="UJO12826.1"/>
    <property type="molecule type" value="Genomic_DNA"/>
</dbReference>
<dbReference type="PROSITE" id="PS50071">
    <property type="entry name" value="HOMEOBOX_2"/>
    <property type="match status" value="1"/>
</dbReference>
<evidence type="ECO:0000256" key="3">
    <source>
        <dbReference type="ARBA" id="ARBA00023125"/>
    </source>
</evidence>
<evidence type="ECO:0000313" key="12">
    <source>
        <dbReference type="Proteomes" id="UP000756132"/>
    </source>
</evidence>
<dbReference type="RefSeq" id="XP_047757192.1">
    <property type="nucleotide sequence ID" value="XM_047899884.1"/>
</dbReference>
<proteinExistence type="predicted"/>
<dbReference type="InterPro" id="IPR001356">
    <property type="entry name" value="HD"/>
</dbReference>
<feature type="compositionally biased region" description="Low complexity" evidence="9">
    <location>
        <begin position="174"/>
        <end position="184"/>
    </location>
</feature>
<dbReference type="PANTHER" id="PTHR45714:SF34">
    <property type="entry name" value="HOMEOBOX-LEUCINE ZIPPER PROTEIN HAT9"/>
    <property type="match status" value="1"/>
</dbReference>
<dbReference type="GO" id="GO:0005634">
    <property type="term" value="C:nucleus"/>
    <property type="evidence" value="ECO:0007669"/>
    <property type="project" value="UniProtKB-SubCell"/>
</dbReference>
<evidence type="ECO:0000259" key="10">
    <source>
        <dbReference type="PROSITE" id="PS50071"/>
    </source>
</evidence>
<feature type="region of interest" description="Disordered" evidence="9">
    <location>
        <begin position="755"/>
        <end position="775"/>
    </location>
</feature>
<feature type="compositionally biased region" description="Polar residues" evidence="9">
    <location>
        <begin position="466"/>
        <end position="476"/>
    </location>
</feature>
<dbReference type="CDD" id="cd00086">
    <property type="entry name" value="homeodomain"/>
    <property type="match status" value="1"/>
</dbReference>
<evidence type="ECO:0000256" key="2">
    <source>
        <dbReference type="ARBA" id="ARBA00023015"/>
    </source>
</evidence>
<feature type="compositionally biased region" description="Polar residues" evidence="9">
    <location>
        <begin position="285"/>
        <end position="334"/>
    </location>
</feature>
<evidence type="ECO:0000256" key="9">
    <source>
        <dbReference type="SAM" id="MobiDB-lite"/>
    </source>
</evidence>
<dbReference type="KEGG" id="ffu:CLAFUR5_00736"/>
<feature type="compositionally biased region" description="Polar residues" evidence="9">
    <location>
        <begin position="601"/>
        <end position="615"/>
    </location>
</feature>
<dbReference type="GO" id="GO:0000981">
    <property type="term" value="F:DNA-binding transcription factor activity, RNA polymerase II-specific"/>
    <property type="evidence" value="ECO:0007669"/>
    <property type="project" value="InterPro"/>
</dbReference>
<keyword evidence="2" id="KW-0805">Transcription regulation</keyword>
<dbReference type="GeneID" id="71980614"/>
<protein>
    <recommendedName>
        <fullName evidence="10">Homeobox domain-containing protein</fullName>
    </recommendedName>
</protein>
<feature type="region of interest" description="Disordered" evidence="9">
    <location>
        <begin position="170"/>
        <end position="204"/>
    </location>
</feature>
<name>A0A9Q8P4H5_PASFU</name>
<evidence type="ECO:0000256" key="4">
    <source>
        <dbReference type="ARBA" id="ARBA00023155"/>
    </source>
</evidence>
<dbReference type="PROSITE" id="PS00027">
    <property type="entry name" value="HOMEOBOX_1"/>
    <property type="match status" value="1"/>
</dbReference>
<reference evidence="11" key="2">
    <citation type="journal article" date="2022" name="Microb. Genom.">
        <title>A chromosome-scale genome assembly of the tomato pathogen Cladosporium fulvum reveals a compartmentalized genome architecture and the presence of a dispensable chromosome.</title>
        <authorList>
            <person name="Zaccaron A.Z."/>
            <person name="Chen L.H."/>
            <person name="Samaras A."/>
            <person name="Stergiopoulos I."/>
        </authorList>
    </citation>
    <scope>NUCLEOTIDE SEQUENCE</scope>
    <source>
        <strain evidence="11">Race5_Kim</strain>
    </source>
</reference>
<feature type="region of interest" description="Disordered" evidence="9">
    <location>
        <begin position="429"/>
        <end position="498"/>
    </location>
</feature>
<feature type="region of interest" description="Disordered" evidence="9">
    <location>
        <begin position="14"/>
        <end position="42"/>
    </location>
</feature>
<evidence type="ECO:0000256" key="7">
    <source>
        <dbReference type="PROSITE-ProRule" id="PRU00108"/>
    </source>
</evidence>
<keyword evidence="3 7" id="KW-0238">DNA-binding</keyword>
<dbReference type="SMART" id="SM00389">
    <property type="entry name" value="HOX"/>
    <property type="match status" value="1"/>
</dbReference>
<feature type="compositionally biased region" description="Low complexity" evidence="9">
    <location>
        <begin position="371"/>
        <end position="395"/>
    </location>
</feature>